<feature type="compositionally biased region" description="Gly residues" evidence="5">
    <location>
        <begin position="1"/>
        <end position="11"/>
    </location>
</feature>
<reference evidence="6 7" key="1">
    <citation type="submission" date="2016-05" db="EMBL/GenBank/DDBJ databases">
        <title>Comparative genomics of biotechnologically important yeasts.</title>
        <authorList>
            <consortium name="DOE Joint Genome Institute"/>
            <person name="Riley R."/>
            <person name="Haridas S."/>
            <person name="Wolfe K.H."/>
            <person name="Lopes M.R."/>
            <person name="Hittinger C.T."/>
            <person name="Goker M."/>
            <person name="Salamov A."/>
            <person name="Wisecaver J."/>
            <person name="Long T.M."/>
            <person name="Aerts A.L."/>
            <person name="Barry K."/>
            <person name="Choi C."/>
            <person name="Clum A."/>
            <person name="Coughlan A.Y."/>
            <person name="Deshpande S."/>
            <person name="Douglass A.P."/>
            <person name="Hanson S.J."/>
            <person name="Klenk H.-P."/>
            <person name="LaButti K."/>
            <person name="Lapidus A."/>
            <person name="Lindquist E."/>
            <person name="Lipzen A."/>
            <person name="Meier-kolthoff J.P."/>
            <person name="Ohm R.A."/>
            <person name="Otillar R.P."/>
            <person name="Pangilinan J."/>
            <person name="Peng Y."/>
            <person name="Rokas A."/>
            <person name="Rosa C.A."/>
            <person name="Scheuner C."/>
            <person name="Sibirny A.A."/>
            <person name="Slot J.C."/>
            <person name="Stielow J.B."/>
            <person name="Sun H."/>
            <person name="Kurtzman C.P."/>
            <person name="Blackwell M."/>
            <person name="Grigoriev I.V."/>
            <person name="Jeffries T.W."/>
        </authorList>
    </citation>
    <scope>NUCLEOTIDE SEQUENCE [LARGE SCALE GENOMIC DNA]</scope>
    <source>
        <strain evidence="6 7">NRRL YB-4993</strain>
    </source>
</reference>
<evidence type="ECO:0000256" key="5">
    <source>
        <dbReference type="SAM" id="MobiDB-lite"/>
    </source>
</evidence>
<feature type="compositionally biased region" description="Acidic residues" evidence="5">
    <location>
        <begin position="481"/>
        <end position="494"/>
    </location>
</feature>
<feature type="compositionally biased region" description="Low complexity" evidence="5">
    <location>
        <begin position="105"/>
        <end position="116"/>
    </location>
</feature>
<evidence type="ECO:0000313" key="7">
    <source>
        <dbReference type="Proteomes" id="UP000092555"/>
    </source>
</evidence>
<keyword evidence="1" id="KW-0677">Repeat</keyword>
<evidence type="ECO:0000256" key="4">
    <source>
        <dbReference type="SAM" id="Coils"/>
    </source>
</evidence>
<evidence type="ECO:0000256" key="2">
    <source>
        <dbReference type="ARBA" id="ARBA00023043"/>
    </source>
</evidence>
<evidence type="ECO:0000313" key="6">
    <source>
        <dbReference type="EMBL" id="OBA19285.1"/>
    </source>
</evidence>
<evidence type="ECO:0000256" key="1">
    <source>
        <dbReference type="ARBA" id="ARBA00022737"/>
    </source>
</evidence>
<feature type="region of interest" description="Disordered" evidence="5">
    <location>
        <begin position="481"/>
        <end position="573"/>
    </location>
</feature>
<feature type="repeat" description="ANK" evidence="3">
    <location>
        <begin position="634"/>
        <end position="666"/>
    </location>
</feature>
<evidence type="ECO:0000256" key="3">
    <source>
        <dbReference type="PROSITE-ProRule" id="PRU00023"/>
    </source>
</evidence>
<proteinExistence type="predicted"/>
<keyword evidence="4" id="KW-0175">Coiled coil</keyword>
<dbReference type="SUPFAM" id="SSF48403">
    <property type="entry name" value="Ankyrin repeat"/>
    <property type="match status" value="1"/>
</dbReference>
<dbReference type="PROSITE" id="PS50088">
    <property type="entry name" value="ANK_REPEAT"/>
    <property type="match status" value="3"/>
</dbReference>
<feature type="compositionally biased region" description="Polar residues" evidence="5">
    <location>
        <begin position="145"/>
        <end position="160"/>
    </location>
</feature>
<dbReference type="AlphaFoldDB" id="A0A1A0H5Q3"/>
<feature type="compositionally biased region" description="Polar residues" evidence="5">
    <location>
        <begin position="65"/>
        <end position="80"/>
    </location>
</feature>
<feature type="compositionally biased region" description="Basic and acidic residues" evidence="5">
    <location>
        <begin position="161"/>
        <end position="190"/>
    </location>
</feature>
<feature type="compositionally biased region" description="Polar residues" evidence="5">
    <location>
        <begin position="511"/>
        <end position="530"/>
    </location>
</feature>
<gene>
    <name evidence="6" type="ORF">METBIDRAFT_79815</name>
</gene>
<sequence length="1239" mass="139836">MSYGSHYGGGSNDRTNPVNSRDRDRENNRPGRSDWPERDRTERNEGNDRNDRGFNNRHHNLQKRYGSQLSTYGDLTSGSTYRRPEGGRDFYGYRSGYNRTDVAERNQGNSNNGSSNSRRRDRNSQYDLYQGSRYRPGSSKPKGPGQSQESVRSTGVSSSRNEPRREGRFDEASSKDLLDDRRLQNRKQDWDSSMSQRSKQLQPRLPNSSRDHQKAGSKSHGPAKVRVALDSGADHREPINFLSNVEGDEVISTRHELKKANTHTEKPLLKLQSSPRALVSVTNQVSVGGIPEAAFPDQVDANTPHTLHESLSFLDIPFTSAPQDTADHLRRSEDLVSIASDAVHKKDSLLRMFDDDDDDTPGVNKASNMGLAETKGENLDRYREDGVPGSPSSNGFDTSVLSPVGSTASDDAFVQTLNIIPETKSANRNNIVDEPLDLSETETVIDGKLPDMSASRLFLRKKGRDTLRGRAKRRNVIYSEDEEIMSEGEGDPPQDLESLAQRDKSHFSSDPIETNSFPEGPSPQENQIRPSNHRHDESSSITQKEHSPTHKSNHKSAYKIKRDSTGRSQLQRACKKGDLREVKVLISKGASANESDFGGFTCLHEASLAGHTDIVEYLIANGADVNKQALEAGDFETPLMDAAENKHISTVKTLLKNGADPHICNNDGYSTITKLFRLQEDDDEYEDVIKVINDFSPPKTNSELSKVTHAPREIIDDPSESYFSDLVRKNSQSLVYKYAAQGNKESAAEDFVTRGLSLLRMPDVLNLAARNGHVELVDILLGLNPGSFDINQLNNIGVNALLATVGRGFYDVVKFLLTKGADPQIKRAKDGLSALEIAKHSVQYDPREVVILEDFMNSHGKRTQPMEEILEPPMQKMNSHEPKRNMSFDDLNPNKRTKKASSELALSEEVCGVKTDHSSNEFVTKANEDEELDISFDSRARSSLPMENVKQTISSSVSHSPKFQEEQRLRAAEQAKIWQQKVQAKKRARKEMFLLAEKEKEKRRREEEEKRLELLKKQEIEQREQRKLELIEAKKIAEALEKKKQIMEYHYMLRKYPIGLQEAVFDGNFDKKSRLKYTPLYVFSVENDSWVIDMQVALILAVSVRQVHTLLKGNIGPEIDASSKDKLWSIFFRMIGVGNNNVIEENGMEKFRCLQLRFVRLADVADWMKLQHSEAYNMLWVENRITNVDLSSLEPAQTRDPRRYSNRRSHGADVGFVPPRFAQRGDVLKTIQTANAPLW</sequence>
<accession>A0A1A0H5Q3</accession>
<dbReference type="STRING" id="869754.A0A1A0H5Q3"/>
<dbReference type="SMART" id="SM00248">
    <property type="entry name" value="ANK"/>
    <property type="match status" value="5"/>
</dbReference>
<feature type="coiled-coil region" evidence="4">
    <location>
        <begin position="991"/>
        <end position="1043"/>
    </location>
</feature>
<feature type="compositionally biased region" description="Basic and acidic residues" evidence="5">
    <location>
        <begin position="533"/>
        <end position="548"/>
    </location>
</feature>
<keyword evidence="7" id="KW-1185">Reference proteome</keyword>
<dbReference type="InterPro" id="IPR002110">
    <property type="entry name" value="Ankyrin_rpt"/>
</dbReference>
<feature type="compositionally biased region" description="Basic residues" evidence="5">
    <location>
        <begin position="549"/>
        <end position="559"/>
    </location>
</feature>
<dbReference type="Gene3D" id="1.25.40.20">
    <property type="entry name" value="Ankyrin repeat-containing domain"/>
    <property type="match status" value="2"/>
</dbReference>
<keyword evidence="2 3" id="KW-0040">ANK repeat</keyword>
<comment type="caution">
    <text evidence="6">The sequence shown here is derived from an EMBL/GenBank/DDBJ whole genome shotgun (WGS) entry which is preliminary data.</text>
</comment>
<feature type="compositionally biased region" description="Polar residues" evidence="5">
    <location>
        <begin position="191"/>
        <end position="208"/>
    </location>
</feature>
<name>A0A1A0H5Q3_9ASCO</name>
<dbReference type="EMBL" id="LXTC01000007">
    <property type="protein sequence ID" value="OBA19285.1"/>
    <property type="molecule type" value="Genomic_DNA"/>
</dbReference>
<dbReference type="Pfam" id="PF00023">
    <property type="entry name" value="Ank"/>
    <property type="match status" value="1"/>
</dbReference>
<dbReference type="InterPro" id="IPR036770">
    <property type="entry name" value="Ankyrin_rpt-contain_sf"/>
</dbReference>
<feature type="repeat" description="ANK" evidence="3">
    <location>
        <begin position="598"/>
        <end position="630"/>
    </location>
</feature>
<organism evidence="6 7">
    <name type="scientific">Metschnikowia bicuspidata var. bicuspidata NRRL YB-4993</name>
    <dbReference type="NCBI Taxonomy" id="869754"/>
    <lineage>
        <taxon>Eukaryota</taxon>
        <taxon>Fungi</taxon>
        <taxon>Dikarya</taxon>
        <taxon>Ascomycota</taxon>
        <taxon>Saccharomycotina</taxon>
        <taxon>Pichiomycetes</taxon>
        <taxon>Metschnikowiaceae</taxon>
        <taxon>Metschnikowia</taxon>
    </lineage>
</organism>
<dbReference type="Pfam" id="PF12796">
    <property type="entry name" value="Ank_2"/>
    <property type="match status" value="2"/>
</dbReference>
<dbReference type="RefSeq" id="XP_018709817.1">
    <property type="nucleotide sequence ID" value="XM_018859130.1"/>
</dbReference>
<feature type="region of interest" description="Disordered" evidence="5">
    <location>
        <begin position="1"/>
        <end position="223"/>
    </location>
</feature>
<dbReference type="PROSITE" id="PS50297">
    <property type="entry name" value="ANK_REP_REGION"/>
    <property type="match status" value="3"/>
</dbReference>
<dbReference type="PRINTS" id="PR01415">
    <property type="entry name" value="ANKYRIN"/>
</dbReference>
<dbReference type="OrthoDB" id="194358at2759"/>
<dbReference type="GeneID" id="30032106"/>
<dbReference type="Proteomes" id="UP000092555">
    <property type="component" value="Unassembled WGS sequence"/>
</dbReference>
<dbReference type="PANTHER" id="PTHR24171">
    <property type="entry name" value="ANKYRIN REPEAT DOMAIN-CONTAINING PROTEIN 39-RELATED"/>
    <property type="match status" value="1"/>
</dbReference>
<feature type="repeat" description="ANK" evidence="3">
    <location>
        <begin position="565"/>
        <end position="597"/>
    </location>
</feature>
<feature type="compositionally biased region" description="Basic and acidic residues" evidence="5">
    <location>
        <begin position="20"/>
        <end position="54"/>
    </location>
</feature>
<protein>
    <submittedName>
        <fullName evidence="6">Uncharacterized protein</fullName>
    </submittedName>
</protein>
<dbReference type="PANTHER" id="PTHR24171:SF8">
    <property type="entry name" value="BRCA1-ASSOCIATED RING DOMAIN PROTEIN 1"/>
    <property type="match status" value="1"/>
</dbReference>